<proteinExistence type="predicted"/>
<evidence type="ECO:0000313" key="2">
    <source>
        <dbReference type="Proteomes" id="UP000886595"/>
    </source>
</evidence>
<name>A0A8X7S346_BRACI</name>
<dbReference type="OrthoDB" id="1131302at2759"/>
<comment type="caution">
    <text evidence="1">The sequence shown here is derived from an EMBL/GenBank/DDBJ whole genome shotgun (WGS) entry which is preliminary data.</text>
</comment>
<sequence>MTHPDEEYRQMKASKNSIDMLGFGADAHCGIPTRCPCGGGENHQRGVSGPENDGFHFRQPWVFGVQEEVEMLRKRVDAMAAEIAEMKYKLTRPNPNTA</sequence>
<protein>
    <submittedName>
        <fullName evidence="1">Uncharacterized protein</fullName>
    </submittedName>
</protein>
<keyword evidence="2" id="KW-1185">Reference proteome</keyword>
<organism evidence="1 2">
    <name type="scientific">Brassica carinata</name>
    <name type="common">Ethiopian mustard</name>
    <name type="synonym">Abyssinian cabbage</name>
    <dbReference type="NCBI Taxonomy" id="52824"/>
    <lineage>
        <taxon>Eukaryota</taxon>
        <taxon>Viridiplantae</taxon>
        <taxon>Streptophyta</taxon>
        <taxon>Embryophyta</taxon>
        <taxon>Tracheophyta</taxon>
        <taxon>Spermatophyta</taxon>
        <taxon>Magnoliopsida</taxon>
        <taxon>eudicotyledons</taxon>
        <taxon>Gunneridae</taxon>
        <taxon>Pentapetalae</taxon>
        <taxon>rosids</taxon>
        <taxon>malvids</taxon>
        <taxon>Brassicales</taxon>
        <taxon>Brassicaceae</taxon>
        <taxon>Brassiceae</taxon>
        <taxon>Brassica</taxon>
    </lineage>
</organism>
<evidence type="ECO:0000313" key="1">
    <source>
        <dbReference type="EMBL" id="KAG2298691.1"/>
    </source>
</evidence>
<accession>A0A8X7S346</accession>
<gene>
    <name evidence="1" type="ORF">Bca52824_035163</name>
</gene>
<dbReference type="Proteomes" id="UP000886595">
    <property type="component" value="Unassembled WGS sequence"/>
</dbReference>
<dbReference type="EMBL" id="JAAMPC010000008">
    <property type="protein sequence ID" value="KAG2298691.1"/>
    <property type="molecule type" value="Genomic_DNA"/>
</dbReference>
<reference evidence="1 2" key="1">
    <citation type="submission" date="2020-02" db="EMBL/GenBank/DDBJ databases">
        <authorList>
            <person name="Ma Q."/>
            <person name="Huang Y."/>
            <person name="Song X."/>
            <person name="Pei D."/>
        </authorList>
    </citation>
    <scope>NUCLEOTIDE SEQUENCE [LARGE SCALE GENOMIC DNA]</scope>
    <source>
        <strain evidence="1">Sxm20200214</strain>
        <tissue evidence="1">Leaf</tissue>
    </source>
</reference>
<dbReference type="AlphaFoldDB" id="A0A8X7S346"/>